<keyword evidence="2" id="KW-1185">Reference proteome</keyword>
<proteinExistence type="predicted"/>
<protein>
    <submittedName>
        <fullName evidence="1">Uncharacterized protein</fullName>
    </submittedName>
</protein>
<name>A0A9W8PX62_9HYPO</name>
<reference evidence="1" key="1">
    <citation type="submission" date="2022-10" db="EMBL/GenBank/DDBJ databases">
        <title>Fusarium specimens isolated from Avocado Roots.</title>
        <authorList>
            <person name="Stajich J."/>
            <person name="Roper C."/>
            <person name="Heimlech-Rivalta G."/>
        </authorList>
    </citation>
    <scope>NUCLEOTIDE SEQUENCE</scope>
    <source>
        <strain evidence="1">CF00143</strain>
    </source>
</reference>
<sequence length="100" mass="11672">MKYEGIEPRSLIQSCFEEKSAKAKLAIIEKISDWFKEVKPGINRVTFLIPPFDEDKDKTDKEKTVKHLVKYSTHNNTSTMTVYRPRFQAYCLGSCYDTFP</sequence>
<dbReference type="Proteomes" id="UP001152130">
    <property type="component" value="Unassembled WGS sequence"/>
</dbReference>
<dbReference type="EMBL" id="JAPDHF010000003">
    <property type="protein sequence ID" value="KAJ4020665.1"/>
    <property type="molecule type" value="Genomic_DNA"/>
</dbReference>
<gene>
    <name evidence="1" type="ORF">NW766_002154</name>
</gene>
<dbReference type="AlphaFoldDB" id="A0A9W8PX62"/>
<comment type="caution">
    <text evidence="1">The sequence shown here is derived from an EMBL/GenBank/DDBJ whole genome shotgun (WGS) entry which is preliminary data.</text>
</comment>
<evidence type="ECO:0000313" key="1">
    <source>
        <dbReference type="EMBL" id="KAJ4020665.1"/>
    </source>
</evidence>
<evidence type="ECO:0000313" key="2">
    <source>
        <dbReference type="Proteomes" id="UP001152130"/>
    </source>
</evidence>
<organism evidence="1 2">
    <name type="scientific">Fusarium irregulare</name>
    <dbReference type="NCBI Taxonomy" id="2494466"/>
    <lineage>
        <taxon>Eukaryota</taxon>
        <taxon>Fungi</taxon>
        <taxon>Dikarya</taxon>
        <taxon>Ascomycota</taxon>
        <taxon>Pezizomycotina</taxon>
        <taxon>Sordariomycetes</taxon>
        <taxon>Hypocreomycetidae</taxon>
        <taxon>Hypocreales</taxon>
        <taxon>Nectriaceae</taxon>
        <taxon>Fusarium</taxon>
        <taxon>Fusarium incarnatum-equiseti species complex</taxon>
    </lineage>
</organism>
<accession>A0A9W8PX62</accession>
<dbReference type="OrthoDB" id="10515025at2759"/>